<dbReference type="Proteomes" id="UP000828390">
    <property type="component" value="Unassembled WGS sequence"/>
</dbReference>
<evidence type="ECO:0000313" key="1">
    <source>
        <dbReference type="EMBL" id="KAH3712414.1"/>
    </source>
</evidence>
<sequence>MFPRLTLVVGEIGVISIWNETAESPKTLIKDHNIRLQDAIYFAEPYASGEEMYHVVEKSFRVRLSK</sequence>
<organism evidence="1 2">
    <name type="scientific">Dreissena polymorpha</name>
    <name type="common">Zebra mussel</name>
    <name type="synonym">Mytilus polymorpha</name>
    <dbReference type="NCBI Taxonomy" id="45954"/>
    <lineage>
        <taxon>Eukaryota</taxon>
        <taxon>Metazoa</taxon>
        <taxon>Spiralia</taxon>
        <taxon>Lophotrochozoa</taxon>
        <taxon>Mollusca</taxon>
        <taxon>Bivalvia</taxon>
        <taxon>Autobranchia</taxon>
        <taxon>Heteroconchia</taxon>
        <taxon>Euheterodonta</taxon>
        <taxon>Imparidentia</taxon>
        <taxon>Neoheterodontei</taxon>
        <taxon>Myida</taxon>
        <taxon>Dreissenoidea</taxon>
        <taxon>Dreissenidae</taxon>
        <taxon>Dreissena</taxon>
    </lineage>
</organism>
<reference evidence="1" key="2">
    <citation type="submission" date="2020-11" db="EMBL/GenBank/DDBJ databases">
        <authorList>
            <person name="McCartney M.A."/>
            <person name="Auch B."/>
            <person name="Kono T."/>
            <person name="Mallez S."/>
            <person name="Becker A."/>
            <person name="Gohl D.M."/>
            <person name="Silverstein K.A.T."/>
            <person name="Koren S."/>
            <person name="Bechman K.B."/>
            <person name="Herman A."/>
            <person name="Abrahante J.E."/>
            <person name="Garbe J."/>
        </authorList>
    </citation>
    <scope>NUCLEOTIDE SEQUENCE</scope>
    <source>
        <strain evidence="1">Duluth1</strain>
        <tissue evidence="1">Whole animal</tissue>
    </source>
</reference>
<keyword evidence="2" id="KW-1185">Reference proteome</keyword>
<accession>A0A9D4BWN2</accession>
<name>A0A9D4BWN2_DREPO</name>
<protein>
    <submittedName>
        <fullName evidence="1">Uncharacterized protein</fullName>
    </submittedName>
</protein>
<gene>
    <name evidence="1" type="ORF">DPMN_072114</name>
</gene>
<reference evidence="1" key="1">
    <citation type="journal article" date="2019" name="bioRxiv">
        <title>The Genome of the Zebra Mussel, Dreissena polymorpha: A Resource for Invasive Species Research.</title>
        <authorList>
            <person name="McCartney M.A."/>
            <person name="Auch B."/>
            <person name="Kono T."/>
            <person name="Mallez S."/>
            <person name="Zhang Y."/>
            <person name="Obille A."/>
            <person name="Becker A."/>
            <person name="Abrahante J.E."/>
            <person name="Garbe J."/>
            <person name="Badalamenti J.P."/>
            <person name="Herman A."/>
            <person name="Mangelson H."/>
            <person name="Liachko I."/>
            <person name="Sullivan S."/>
            <person name="Sone E.D."/>
            <person name="Koren S."/>
            <person name="Silverstein K.A.T."/>
            <person name="Beckman K.B."/>
            <person name="Gohl D.M."/>
        </authorList>
    </citation>
    <scope>NUCLEOTIDE SEQUENCE</scope>
    <source>
        <strain evidence="1">Duluth1</strain>
        <tissue evidence="1">Whole animal</tissue>
    </source>
</reference>
<dbReference type="EMBL" id="JAIWYP010000014">
    <property type="protein sequence ID" value="KAH3712414.1"/>
    <property type="molecule type" value="Genomic_DNA"/>
</dbReference>
<proteinExistence type="predicted"/>
<evidence type="ECO:0000313" key="2">
    <source>
        <dbReference type="Proteomes" id="UP000828390"/>
    </source>
</evidence>
<comment type="caution">
    <text evidence="1">The sequence shown here is derived from an EMBL/GenBank/DDBJ whole genome shotgun (WGS) entry which is preliminary data.</text>
</comment>
<dbReference type="AlphaFoldDB" id="A0A9D4BWN2"/>